<keyword evidence="2" id="KW-0808">Transferase</keyword>
<dbReference type="InterPro" id="IPR002052">
    <property type="entry name" value="DNA_methylase_N6_adenine_CS"/>
</dbReference>
<evidence type="ECO:0000313" key="3">
    <source>
        <dbReference type="EMBL" id="MDC9031881.1"/>
    </source>
</evidence>
<dbReference type="InterPro" id="IPR004398">
    <property type="entry name" value="RNA_MeTrfase_RsmD"/>
</dbReference>
<dbReference type="SUPFAM" id="SSF53335">
    <property type="entry name" value="S-adenosyl-L-methionine-dependent methyltransferases"/>
    <property type="match status" value="1"/>
</dbReference>
<dbReference type="EMBL" id="JANHJP010000002">
    <property type="protein sequence ID" value="MDC9031881.1"/>
    <property type="molecule type" value="Genomic_DNA"/>
</dbReference>
<dbReference type="PANTHER" id="PTHR43542:SF1">
    <property type="entry name" value="METHYLTRANSFERASE"/>
    <property type="match status" value="1"/>
</dbReference>
<gene>
    <name evidence="3" type="ORF">M8044_000100</name>
</gene>
<dbReference type="PIRSF" id="PIRSF004553">
    <property type="entry name" value="CHP00095"/>
    <property type="match status" value="1"/>
</dbReference>
<dbReference type="Proteomes" id="UP001221763">
    <property type="component" value="Unassembled WGS sequence"/>
</dbReference>
<dbReference type="InterPro" id="IPR029063">
    <property type="entry name" value="SAM-dependent_MTases_sf"/>
</dbReference>
<dbReference type="CDD" id="cd02440">
    <property type="entry name" value="AdoMet_MTases"/>
    <property type="match status" value="1"/>
</dbReference>
<keyword evidence="1" id="KW-0489">Methyltransferase</keyword>
<evidence type="ECO:0000256" key="2">
    <source>
        <dbReference type="ARBA" id="ARBA00022679"/>
    </source>
</evidence>
<evidence type="ECO:0000256" key="1">
    <source>
        <dbReference type="ARBA" id="ARBA00022603"/>
    </source>
</evidence>
<sequence length="187" mass="22023">MLYIISGKYKGQKLSSVPSIKTRSTSHLLRKSLFDVIRNVIHDNIVLDLFSGSGSYGFEALSRKAKQVYLVDNFFLAIRTIKKNIKKLNLNKEQVKVFFNDAFKMLKLFSKNKIIFDLIILDPPYFSDFYFVLFQNLHKITHDKSLIILEIHFKTLLPLQIDNFLLFKEKKYGNKKINYYRKILSKS</sequence>
<name>A0ABT5L9C4_9MOLU</name>
<dbReference type="NCBIfam" id="TIGR00095">
    <property type="entry name" value="16S rRNA (guanine(966)-N(2))-methyltransferase RsmD"/>
    <property type="match status" value="1"/>
</dbReference>
<dbReference type="PROSITE" id="PS00092">
    <property type="entry name" value="N6_MTASE"/>
    <property type="match status" value="1"/>
</dbReference>
<dbReference type="Pfam" id="PF03602">
    <property type="entry name" value="Cons_hypoth95"/>
    <property type="match status" value="1"/>
</dbReference>
<dbReference type="PANTHER" id="PTHR43542">
    <property type="entry name" value="METHYLTRANSFERASE"/>
    <property type="match status" value="1"/>
</dbReference>
<dbReference type="Gene3D" id="3.40.50.150">
    <property type="entry name" value="Vaccinia Virus protein VP39"/>
    <property type="match status" value="1"/>
</dbReference>
<reference evidence="3 4" key="1">
    <citation type="journal article" date="2023" name="Plant">
        <title>Draft Genome Sequence Resource of CBPPT1, a 'Candidatus Phytoplasma trifolii'-Related Strain Associated with Potato Purple Top Disease in the Columbia Basin, U.S.A.</title>
        <authorList>
            <person name="Wei W."/>
            <person name="Shao J."/>
            <person name="Bottner-Parker K.D."/>
            <person name="Zhao Y."/>
        </authorList>
    </citation>
    <scope>NUCLEOTIDE SEQUENCE [LARGE SCALE GENOMIC DNA]</scope>
    <source>
        <strain evidence="3 4">CBPPT1</strain>
    </source>
</reference>
<organism evidence="3 4">
    <name type="scientific">Columbia Basin potato purple top phytoplasma</name>
    <dbReference type="NCBI Taxonomy" id="307134"/>
    <lineage>
        <taxon>Bacteria</taxon>
        <taxon>Bacillati</taxon>
        <taxon>Mycoplasmatota</taxon>
        <taxon>Mollicutes</taxon>
        <taxon>Acholeplasmatales</taxon>
        <taxon>Acholeplasmataceae</taxon>
        <taxon>Candidatus Phytoplasma</taxon>
        <taxon>16SrVI (Clover proliferation group)</taxon>
    </lineage>
</organism>
<evidence type="ECO:0000313" key="4">
    <source>
        <dbReference type="Proteomes" id="UP001221763"/>
    </source>
</evidence>
<comment type="caution">
    <text evidence="3">The sequence shown here is derived from an EMBL/GenBank/DDBJ whole genome shotgun (WGS) entry which is preliminary data.</text>
</comment>
<accession>A0ABT5L9C4</accession>
<proteinExistence type="predicted"/>
<keyword evidence="4" id="KW-1185">Reference proteome</keyword>
<protein>
    <submittedName>
        <fullName evidence="3">16S rRNA (Guanine(966)-N(2))-methyltransferase RsmD</fullName>
    </submittedName>
</protein>
<dbReference type="RefSeq" id="WP_273585112.1">
    <property type="nucleotide sequence ID" value="NZ_JANHJP010000002.1"/>
</dbReference>